<keyword evidence="5" id="KW-0812">Transmembrane</keyword>
<dbReference type="AlphaFoldDB" id="W0SMJ2"/>
<dbReference type="EMBL" id="AP012547">
    <property type="protein sequence ID" value="BAO31028.1"/>
    <property type="molecule type" value="Genomic_DNA"/>
</dbReference>
<feature type="transmembrane region" description="Helical" evidence="5">
    <location>
        <begin position="211"/>
        <end position="232"/>
    </location>
</feature>
<reference evidence="7 8" key="1">
    <citation type="journal article" date="2014" name="Syst. Appl. Microbiol.">
        <title>Complete genomes of freshwater sulfur oxidizers Sulfuricella denitrificans skB26 and Sulfuritalea hydrogenivorans sk43H: genetic insights into the sulfur oxidation pathway of betaproteobacteria.</title>
        <authorList>
            <person name="Watanabe T."/>
            <person name="Kojima H."/>
            <person name="Fukui M."/>
        </authorList>
    </citation>
    <scope>NUCLEOTIDE SEQUENCE [LARGE SCALE GENOMIC DNA]</scope>
    <source>
        <strain evidence="7">DSM22779</strain>
    </source>
</reference>
<gene>
    <name evidence="7" type="ORF">SUTH_03255</name>
</gene>
<keyword evidence="8" id="KW-1185">Reference proteome</keyword>
<dbReference type="OrthoDB" id="9785699at2"/>
<feature type="domain" description="Elp3/MiaA/NifB-like radical SAM core" evidence="6">
    <location>
        <begin position="63"/>
        <end position="290"/>
    </location>
</feature>
<proteinExistence type="predicted"/>
<dbReference type="RefSeq" id="WP_041100722.1">
    <property type="nucleotide sequence ID" value="NZ_AP012547.1"/>
</dbReference>
<accession>W0SMJ2</accession>
<evidence type="ECO:0000313" key="7">
    <source>
        <dbReference type="EMBL" id="BAO31028.1"/>
    </source>
</evidence>
<dbReference type="STRING" id="1223802.SUTH_03255"/>
<dbReference type="GO" id="GO:0051536">
    <property type="term" value="F:iron-sulfur cluster binding"/>
    <property type="evidence" value="ECO:0007669"/>
    <property type="project" value="UniProtKB-KW"/>
</dbReference>
<dbReference type="Proteomes" id="UP000031637">
    <property type="component" value="Chromosome"/>
</dbReference>
<evidence type="ECO:0000256" key="2">
    <source>
        <dbReference type="ARBA" id="ARBA00023004"/>
    </source>
</evidence>
<dbReference type="SMART" id="SM00729">
    <property type="entry name" value="Elp3"/>
    <property type="match status" value="1"/>
</dbReference>
<sequence>MKAGTLRKGRGAVISPDGRFDAWRREAADDGWWNEDEAAPATELMVDTAKSVITYNTSPDIPYDRTINPYRGCEHGCAYCFARPSHAYLGLSPGLDFETKIAYKADAAAILRRELARKNYVCRPVALGINTDAWQPVERRLRVTRGILDVLAETHHPVTIVTKSALILRDLDLLAEMARGQRVHVAISITTLDADLARAMEPRAASPRRRLAVVAALAAAGVPTAVMAAPLIPALTDHELEAILAAAREAGASSAGYILLRLPHEVKPLFRAWLDSHRPGHAEHVYSLMRQLHGGKEYDSAFGSRQRGSGPLADIIARRFRLAVRRLGLDAPSAPLDTTGFRPPPQPAVATPQMSLF</sequence>
<keyword evidence="1" id="KW-0479">Metal-binding</keyword>
<keyword evidence="5" id="KW-1133">Transmembrane helix</keyword>
<evidence type="ECO:0000313" key="8">
    <source>
        <dbReference type="Proteomes" id="UP000031637"/>
    </source>
</evidence>
<dbReference type="SFLD" id="SFLDS00029">
    <property type="entry name" value="Radical_SAM"/>
    <property type="match status" value="1"/>
</dbReference>
<dbReference type="GO" id="GO:0046872">
    <property type="term" value="F:metal ion binding"/>
    <property type="evidence" value="ECO:0007669"/>
    <property type="project" value="UniProtKB-KW"/>
</dbReference>
<dbReference type="GO" id="GO:0003824">
    <property type="term" value="F:catalytic activity"/>
    <property type="evidence" value="ECO:0007669"/>
    <property type="project" value="InterPro"/>
</dbReference>
<dbReference type="PANTHER" id="PTHR43432">
    <property type="entry name" value="SLR0285 PROTEIN"/>
    <property type="match status" value="1"/>
</dbReference>
<dbReference type="Pfam" id="PF04055">
    <property type="entry name" value="Radical_SAM"/>
    <property type="match status" value="1"/>
</dbReference>
<evidence type="ECO:0000256" key="4">
    <source>
        <dbReference type="SAM" id="MobiDB-lite"/>
    </source>
</evidence>
<evidence type="ECO:0000256" key="5">
    <source>
        <dbReference type="SAM" id="Phobius"/>
    </source>
</evidence>
<evidence type="ECO:0000256" key="1">
    <source>
        <dbReference type="ARBA" id="ARBA00022723"/>
    </source>
</evidence>
<dbReference type="Gene3D" id="3.80.30.30">
    <property type="match status" value="1"/>
</dbReference>
<organism evidence="7 8">
    <name type="scientific">Sulfuritalea hydrogenivorans sk43H</name>
    <dbReference type="NCBI Taxonomy" id="1223802"/>
    <lineage>
        <taxon>Bacteria</taxon>
        <taxon>Pseudomonadati</taxon>
        <taxon>Pseudomonadota</taxon>
        <taxon>Betaproteobacteria</taxon>
        <taxon>Nitrosomonadales</taxon>
        <taxon>Sterolibacteriaceae</taxon>
        <taxon>Sulfuritalea</taxon>
    </lineage>
</organism>
<dbReference type="KEGG" id="shd:SUTH_03255"/>
<name>W0SMJ2_9PROT</name>
<dbReference type="InterPro" id="IPR006638">
    <property type="entry name" value="Elp3/MiaA/NifB-like_rSAM"/>
</dbReference>
<dbReference type="SUPFAM" id="SSF102114">
    <property type="entry name" value="Radical SAM enzymes"/>
    <property type="match status" value="1"/>
</dbReference>
<feature type="region of interest" description="Disordered" evidence="4">
    <location>
        <begin position="334"/>
        <end position="357"/>
    </location>
</feature>
<dbReference type="HOGENOM" id="CLU_015525_0_0_4"/>
<dbReference type="InterPro" id="IPR007197">
    <property type="entry name" value="rSAM"/>
</dbReference>
<dbReference type="InterPro" id="IPR058240">
    <property type="entry name" value="rSAM_sf"/>
</dbReference>
<dbReference type="NCBIfam" id="NF033668">
    <property type="entry name" value="rSAM_PA0069"/>
    <property type="match status" value="1"/>
</dbReference>
<keyword evidence="3" id="KW-0411">Iron-sulfur</keyword>
<keyword evidence="2" id="KW-0408">Iron</keyword>
<evidence type="ECO:0000259" key="6">
    <source>
        <dbReference type="SMART" id="SM00729"/>
    </source>
</evidence>
<protein>
    <recommendedName>
        <fullName evidence="6">Elp3/MiaA/NifB-like radical SAM core domain-containing protein</fullName>
    </recommendedName>
</protein>
<evidence type="ECO:0000256" key="3">
    <source>
        <dbReference type="ARBA" id="ARBA00023014"/>
    </source>
</evidence>
<keyword evidence="5" id="KW-0472">Membrane</keyword>
<dbReference type="PANTHER" id="PTHR43432:SF3">
    <property type="entry name" value="SLR0285 PROTEIN"/>
    <property type="match status" value="1"/>
</dbReference>
<dbReference type="SFLD" id="SFLDG01084">
    <property type="entry name" value="Uncharacterised_Radical_SAM_Su"/>
    <property type="match status" value="1"/>
</dbReference>
<dbReference type="InterPro" id="IPR040086">
    <property type="entry name" value="MJ0683-like"/>
</dbReference>